<keyword evidence="2" id="KW-1185">Reference proteome</keyword>
<proteinExistence type="predicted"/>
<name>A0ACB8MBK3_CITSI</name>
<protein>
    <submittedName>
        <fullName evidence="1">F-box protein CPR1</fullName>
    </submittedName>
</protein>
<dbReference type="Proteomes" id="UP000829398">
    <property type="component" value="Chromosome 3"/>
</dbReference>
<sequence>MEGLSQDIIVDIFSKLPAKSLCRFKCLSKAFLALITNPWFIKLHQTQTQQRKTVMVNRCLVRKSLLCLDHDRGITTVDQLDFPIENCCYDSAWIYGSCNGLLCLSIYDDTARSSVDFIYNCSTREFRRIPPYKPFDERDTSLDALGYAQSIADFKVFGVSDPRDEVEEAISVHVFSLRNNTWKTFEINNFADFRENLWAIHLNETIHFCFCKLNFDDHIMIAAFDLVDDKFKFLALPHVDDLSEYDIIDSYSISSIGDCLCLIPRTTEWEKEFWIMKEYGVKESWTRISSAKSILHLQPLCTFKDRDLFLSFLGKKFVLFNPKDGSYKDYVIDGFQGDLEGCNLVAYAEAADRL</sequence>
<comment type="caution">
    <text evidence="1">The sequence shown here is derived from an EMBL/GenBank/DDBJ whole genome shotgun (WGS) entry which is preliminary data.</text>
</comment>
<dbReference type="EMBL" id="CM039172">
    <property type="protein sequence ID" value="KAH9782809.1"/>
    <property type="molecule type" value="Genomic_DNA"/>
</dbReference>
<evidence type="ECO:0000313" key="2">
    <source>
        <dbReference type="Proteomes" id="UP000829398"/>
    </source>
</evidence>
<accession>A0ACB8MBK3</accession>
<organism evidence="1 2">
    <name type="scientific">Citrus sinensis</name>
    <name type="common">Sweet orange</name>
    <name type="synonym">Citrus aurantium var. sinensis</name>
    <dbReference type="NCBI Taxonomy" id="2711"/>
    <lineage>
        <taxon>Eukaryota</taxon>
        <taxon>Viridiplantae</taxon>
        <taxon>Streptophyta</taxon>
        <taxon>Embryophyta</taxon>
        <taxon>Tracheophyta</taxon>
        <taxon>Spermatophyta</taxon>
        <taxon>Magnoliopsida</taxon>
        <taxon>eudicotyledons</taxon>
        <taxon>Gunneridae</taxon>
        <taxon>Pentapetalae</taxon>
        <taxon>rosids</taxon>
        <taxon>malvids</taxon>
        <taxon>Sapindales</taxon>
        <taxon>Rutaceae</taxon>
        <taxon>Aurantioideae</taxon>
        <taxon>Citrus</taxon>
    </lineage>
</organism>
<gene>
    <name evidence="1" type="ORF">KPL71_009075</name>
</gene>
<reference evidence="2" key="1">
    <citation type="journal article" date="2023" name="Hortic. Res.">
        <title>A chromosome-level phased genome enabling allele-level studies in sweet orange: a case study on citrus Huanglongbing tolerance.</title>
        <authorList>
            <person name="Wu B."/>
            <person name="Yu Q."/>
            <person name="Deng Z."/>
            <person name="Duan Y."/>
            <person name="Luo F."/>
            <person name="Gmitter F. Jr."/>
        </authorList>
    </citation>
    <scope>NUCLEOTIDE SEQUENCE [LARGE SCALE GENOMIC DNA]</scope>
    <source>
        <strain evidence="2">cv. Valencia</strain>
    </source>
</reference>
<evidence type="ECO:0000313" key="1">
    <source>
        <dbReference type="EMBL" id="KAH9782809.1"/>
    </source>
</evidence>